<keyword evidence="3" id="KW-1185">Reference proteome</keyword>
<evidence type="ECO:0000259" key="1">
    <source>
        <dbReference type="Pfam" id="PF13788"/>
    </source>
</evidence>
<reference evidence="3" key="1">
    <citation type="submission" date="2018-05" db="EMBL/GenBank/DDBJ databases">
        <authorList>
            <person name="Li X."/>
        </authorList>
    </citation>
    <scope>NUCLEOTIDE SEQUENCE [LARGE SCALE GENOMIC DNA]</scope>
    <source>
        <strain evidence="3">LX32</strain>
    </source>
</reference>
<dbReference type="Proteomes" id="UP000249254">
    <property type="component" value="Unassembled WGS sequence"/>
</dbReference>
<dbReference type="Pfam" id="PF13788">
    <property type="entry name" value="DUF4180"/>
    <property type="match status" value="1"/>
</dbReference>
<accession>A0A328AAY2</accession>
<comment type="caution">
    <text evidence="2">The sequence shown here is derived from an EMBL/GenBank/DDBJ whole genome shotgun (WGS) entry which is preliminary data.</text>
</comment>
<organism evidence="2 3">
    <name type="scientific">Phenylobacterium soli</name>
    <dbReference type="NCBI Taxonomy" id="2170551"/>
    <lineage>
        <taxon>Bacteria</taxon>
        <taxon>Pseudomonadati</taxon>
        <taxon>Pseudomonadota</taxon>
        <taxon>Alphaproteobacteria</taxon>
        <taxon>Caulobacterales</taxon>
        <taxon>Caulobacteraceae</taxon>
        <taxon>Phenylobacterium</taxon>
    </lineage>
</organism>
<name>A0A328AAY2_9CAUL</name>
<proteinExistence type="predicted"/>
<sequence>MAGQLVELSGQRLWICAEDGAPLAAERDAVEILGDALGAGAEWVVIPVARLSADFLDLKTRLAGEALQKFVTYGRRVVILGDVSEAVAASNALRDFVRESNRGRHVWFVGDHDELARRLG</sequence>
<gene>
    <name evidence="2" type="ORF">DJ017_18025</name>
</gene>
<evidence type="ECO:0000313" key="2">
    <source>
        <dbReference type="EMBL" id="RAK51729.1"/>
    </source>
</evidence>
<dbReference type="OrthoDB" id="8595425at2"/>
<dbReference type="InterPro" id="IPR025438">
    <property type="entry name" value="DUF4180"/>
</dbReference>
<protein>
    <submittedName>
        <fullName evidence="2">DUF4180 domain-containing protein</fullName>
    </submittedName>
</protein>
<feature type="domain" description="DUF4180" evidence="1">
    <location>
        <begin position="10"/>
        <end position="119"/>
    </location>
</feature>
<dbReference type="RefSeq" id="WP_111530291.1">
    <property type="nucleotide sequence ID" value="NZ_JBHRSG010000003.1"/>
</dbReference>
<evidence type="ECO:0000313" key="3">
    <source>
        <dbReference type="Proteomes" id="UP000249254"/>
    </source>
</evidence>
<dbReference type="EMBL" id="QFYQ01000002">
    <property type="protein sequence ID" value="RAK51729.1"/>
    <property type="molecule type" value="Genomic_DNA"/>
</dbReference>
<dbReference type="AlphaFoldDB" id="A0A328AAY2"/>